<comment type="caution">
    <text evidence="2">The sequence shown here is derived from an EMBL/GenBank/DDBJ whole genome shotgun (WGS) entry which is preliminary data.</text>
</comment>
<feature type="compositionally biased region" description="Low complexity" evidence="1">
    <location>
        <begin position="68"/>
        <end position="89"/>
    </location>
</feature>
<dbReference type="Proteomes" id="UP000617979">
    <property type="component" value="Unassembled WGS sequence"/>
</dbReference>
<evidence type="ECO:0000313" key="3">
    <source>
        <dbReference type="Proteomes" id="UP000617979"/>
    </source>
</evidence>
<protein>
    <submittedName>
        <fullName evidence="2">Uncharacterized protein</fullName>
    </submittedName>
</protein>
<proteinExistence type="predicted"/>
<keyword evidence="3" id="KW-1185">Reference proteome</keyword>
<feature type="region of interest" description="Disordered" evidence="1">
    <location>
        <begin position="63"/>
        <end position="89"/>
    </location>
</feature>
<evidence type="ECO:0000313" key="2">
    <source>
        <dbReference type="EMBL" id="GGA46771.1"/>
    </source>
</evidence>
<gene>
    <name evidence="2" type="ORF">GCM10007416_19920</name>
</gene>
<organism evidence="2 3">
    <name type="scientific">Kroppenstedtia guangzhouensis</name>
    <dbReference type="NCBI Taxonomy" id="1274356"/>
    <lineage>
        <taxon>Bacteria</taxon>
        <taxon>Bacillati</taxon>
        <taxon>Bacillota</taxon>
        <taxon>Bacilli</taxon>
        <taxon>Bacillales</taxon>
        <taxon>Thermoactinomycetaceae</taxon>
        <taxon>Kroppenstedtia</taxon>
    </lineage>
</organism>
<accession>A0ABQ1GN25</accession>
<reference evidence="3" key="1">
    <citation type="journal article" date="2019" name="Int. J. Syst. Evol. Microbiol.">
        <title>The Global Catalogue of Microorganisms (GCM) 10K type strain sequencing project: providing services to taxonomists for standard genome sequencing and annotation.</title>
        <authorList>
            <consortium name="The Broad Institute Genomics Platform"/>
            <consortium name="The Broad Institute Genome Sequencing Center for Infectious Disease"/>
            <person name="Wu L."/>
            <person name="Ma J."/>
        </authorList>
    </citation>
    <scope>NUCLEOTIDE SEQUENCE [LARGE SCALE GENOMIC DNA]</scope>
    <source>
        <strain evidence="3">CGMCC 1.12404</strain>
    </source>
</reference>
<name>A0ABQ1GN25_9BACL</name>
<dbReference type="EMBL" id="BMEX01000005">
    <property type="protein sequence ID" value="GGA46771.1"/>
    <property type="molecule type" value="Genomic_DNA"/>
</dbReference>
<sequence length="89" mass="10163">MGASIQIRWTDFFTQEAAEKVAKSFEWVRRDEATDEILCGGNLHIFTENEWTPEIRSEIKKRIKKPGNGDPDLQDQLNLDTNNLGTGQV</sequence>
<evidence type="ECO:0000256" key="1">
    <source>
        <dbReference type="SAM" id="MobiDB-lite"/>
    </source>
</evidence>